<sequence>MQSINLDRRKALKNLNQIALLGFGGYILLKQNFMDLSLTNEVCFNDIKLSSLEDLKSYIKLDINLNQICKEAFIYKDYELLKEYFLNPSLYYNKNKKLSFKELKLENKSLFIKAPKSFIKALENLIKYDNNSHSITSFIYQKDFISHKLDV</sequence>
<reference evidence="1 2" key="1">
    <citation type="submission" date="2018-05" db="EMBL/GenBank/DDBJ databases">
        <title>Novel Campyloabacter and Helicobacter Species and Strains.</title>
        <authorList>
            <person name="Mannion A.J."/>
            <person name="Shen Z."/>
            <person name="Fox J.G."/>
        </authorList>
    </citation>
    <scope>NUCLEOTIDE SEQUENCE [LARGE SCALE GENOMIC DNA]</scope>
    <source>
        <strain evidence="2">MIT10-5678</strain>
    </source>
</reference>
<keyword evidence="2" id="KW-1185">Reference proteome</keyword>
<accession>A0ABY2TI85</accession>
<evidence type="ECO:0000313" key="2">
    <source>
        <dbReference type="Proteomes" id="UP000309584"/>
    </source>
</evidence>
<protein>
    <submittedName>
        <fullName evidence="1">Uncharacterized protein</fullName>
    </submittedName>
</protein>
<name>A0ABY2TI85_9BACT</name>
<comment type="caution">
    <text evidence="1">The sequence shown here is derived from an EMBL/GenBank/DDBJ whole genome shotgun (WGS) entry which is preliminary data.</text>
</comment>
<proteinExistence type="predicted"/>
<organism evidence="1 2">
    <name type="scientific">Campylobacter taeniopygiae</name>
    <dbReference type="NCBI Taxonomy" id="2510188"/>
    <lineage>
        <taxon>Bacteria</taxon>
        <taxon>Pseudomonadati</taxon>
        <taxon>Campylobacterota</taxon>
        <taxon>Epsilonproteobacteria</taxon>
        <taxon>Campylobacterales</taxon>
        <taxon>Campylobacteraceae</taxon>
        <taxon>Campylobacter</taxon>
    </lineage>
</organism>
<dbReference type="RefSeq" id="WP_137624238.1">
    <property type="nucleotide sequence ID" value="NZ_NXLY01000012.1"/>
</dbReference>
<evidence type="ECO:0000313" key="1">
    <source>
        <dbReference type="EMBL" id="TKX33551.1"/>
    </source>
</evidence>
<dbReference type="EMBL" id="NXLY01000012">
    <property type="protein sequence ID" value="TKX33551.1"/>
    <property type="molecule type" value="Genomic_DNA"/>
</dbReference>
<dbReference type="Proteomes" id="UP000309584">
    <property type="component" value="Unassembled WGS sequence"/>
</dbReference>
<gene>
    <name evidence="1" type="ORF">CQA75_06650</name>
</gene>